<dbReference type="OrthoDB" id="6051974at2759"/>
<accession>A0A6J8DAI1</accession>
<gene>
    <name evidence="2" type="ORF">MCOR_38399</name>
</gene>
<proteinExistence type="predicted"/>
<evidence type="ECO:0000259" key="1">
    <source>
        <dbReference type="Pfam" id="PF25273"/>
    </source>
</evidence>
<dbReference type="PANTHER" id="PTHR33153:SF3">
    <property type="entry name" value="TRAFFICKING PROTEIN PARTICLE COMPLEX SUBUNIT 11 DOMAIN-CONTAINING PROTEIN"/>
    <property type="match status" value="1"/>
</dbReference>
<evidence type="ECO:0000313" key="3">
    <source>
        <dbReference type="Proteomes" id="UP000507470"/>
    </source>
</evidence>
<name>A0A6J8DAI1_MYTCO</name>
<evidence type="ECO:0000313" key="2">
    <source>
        <dbReference type="EMBL" id="CAC5404637.1"/>
    </source>
</evidence>
<reference evidence="2 3" key="1">
    <citation type="submission" date="2020-06" db="EMBL/GenBank/DDBJ databases">
        <authorList>
            <person name="Li R."/>
            <person name="Bekaert M."/>
        </authorList>
    </citation>
    <scope>NUCLEOTIDE SEQUENCE [LARGE SCALE GENOMIC DNA]</scope>
    <source>
        <strain evidence="3">wild</strain>
    </source>
</reference>
<feature type="domain" description="DUF7869" evidence="1">
    <location>
        <begin position="240"/>
        <end position="428"/>
    </location>
</feature>
<organism evidence="2 3">
    <name type="scientific">Mytilus coruscus</name>
    <name type="common">Sea mussel</name>
    <dbReference type="NCBI Taxonomy" id="42192"/>
    <lineage>
        <taxon>Eukaryota</taxon>
        <taxon>Metazoa</taxon>
        <taxon>Spiralia</taxon>
        <taxon>Lophotrochozoa</taxon>
        <taxon>Mollusca</taxon>
        <taxon>Bivalvia</taxon>
        <taxon>Autobranchia</taxon>
        <taxon>Pteriomorphia</taxon>
        <taxon>Mytilida</taxon>
        <taxon>Mytiloidea</taxon>
        <taxon>Mytilidae</taxon>
        <taxon>Mytilinae</taxon>
        <taxon>Mytilus</taxon>
    </lineage>
</organism>
<dbReference type="Proteomes" id="UP000507470">
    <property type="component" value="Unassembled WGS sequence"/>
</dbReference>
<sequence length="485" mass="57055">MFYKKTQEEQSDFIERNIRCNDASLEDKQLTFVLTGRRVCEYAWRIVYGIKRRRYYYMKKKCRSTNEDLDNSDKRCSQQYKSRQYLEAKSFVTDLCKRYGDDQPDILEIHLPSCLSILQVWTDYKSSCENLGSPYLSYQRFYGMWIEEFPHVKIPKYQKLSKCNECVIFKETISKKLTKIDLGELKDKRRAHLLLQEICREKYYKHIKKSKEHPSMYTSVIIDNMDQFKTNLPRFPLHFKNETTLEKMHHHVTGVLCHGLNKAYTFTWTDQFSSDCNITLNCLMSVLGDVATENGGLPPTLYIQADNSPKDNKNKYVIMFLVMLVKMEIVKKIKLTFLMASHTHEDVDQLFSRISVKASKEKTTIIPSLLDLIKRSYTPQPIAKHVESLYDFRDQMAYPSSLAGIKSQHVFKLTKDGDKVFLAMKEWPLESAPYKILELTNILQNLNMPRKVEPNMEKIGGIIQLMRRDLPKWVQNGKLNREDEL</sequence>
<keyword evidence="3" id="KW-1185">Reference proteome</keyword>
<dbReference type="Pfam" id="PF25273">
    <property type="entry name" value="DUF7869"/>
    <property type="match status" value="1"/>
</dbReference>
<dbReference type="AlphaFoldDB" id="A0A6J8DAI1"/>
<dbReference type="PANTHER" id="PTHR33153">
    <property type="entry name" value="MYND-TYPE DOMAIN-CONTAINING PROTEIN"/>
    <property type="match status" value="1"/>
</dbReference>
<dbReference type="EMBL" id="CACVKT020006997">
    <property type="protein sequence ID" value="CAC5404637.1"/>
    <property type="molecule type" value="Genomic_DNA"/>
</dbReference>
<protein>
    <recommendedName>
        <fullName evidence="1">DUF7869 domain-containing protein</fullName>
    </recommendedName>
</protein>
<dbReference type="InterPro" id="IPR057191">
    <property type="entry name" value="DUF7869"/>
</dbReference>